<feature type="region of interest" description="Disordered" evidence="1">
    <location>
        <begin position="179"/>
        <end position="210"/>
    </location>
</feature>
<proteinExistence type="predicted"/>
<dbReference type="CDD" id="cd12797">
    <property type="entry name" value="M23_peptidase"/>
    <property type="match status" value="1"/>
</dbReference>
<reference evidence="4 5" key="1">
    <citation type="submission" date="2019-10" db="EMBL/GenBank/DDBJ databases">
        <title>Streptomyces tenebrisbrunneis sp.nov., an endogenous actinomycete isolated from of Lycium ruthenicum.</title>
        <authorList>
            <person name="Ma L."/>
        </authorList>
    </citation>
    <scope>NUCLEOTIDE SEQUENCE [LARGE SCALE GENOMIC DNA]</scope>
    <source>
        <strain evidence="4 5">TRM 66187</strain>
    </source>
</reference>
<feature type="region of interest" description="Disordered" evidence="1">
    <location>
        <begin position="38"/>
        <end position="98"/>
    </location>
</feature>
<dbReference type="InterPro" id="IPR016047">
    <property type="entry name" value="M23ase_b-sheet_dom"/>
</dbReference>
<feature type="domain" description="M23ase beta-sheet core" evidence="3">
    <location>
        <begin position="116"/>
        <end position="203"/>
    </location>
</feature>
<feature type="signal peptide" evidence="2">
    <location>
        <begin position="1"/>
        <end position="38"/>
    </location>
</feature>
<accession>A0ABQ7FDH5</accession>
<keyword evidence="5" id="KW-1185">Reference proteome</keyword>
<name>A0ABQ7FDH5_9ACTN</name>
<comment type="caution">
    <text evidence="4">The sequence shown here is derived from an EMBL/GenBank/DDBJ whole genome shotgun (WGS) entry which is preliminary data.</text>
</comment>
<gene>
    <name evidence="4" type="ORF">GCU69_21515</name>
</gene>
<dbReference type="PANTHER" id="PTHR21666:SF270">
    <property type="entry name" value="MUREIN HYDROLASE ACTIVATOR ENVC"/>
    <property type="match status" value="1"/>
</dbReference>
<evidence type="ECO:0000313" key="5">
    <source>
        <dbReference type="Proteomes" id="UP000621266"/>
    </source>
</evidence>
<keyword evidence="2" id="KW-0732">Signal</keyword>
<organism evidence="4 5">
    <name type="scientific">Streptomyces lycii</name>
    <dbReference type="NCBI Taxonomy" id="2654337"/>
    <lineage>
        <taxon>Bacteria</taxon>
        <taxon>Bacillati</taxon>
        <taxon>Actinomycetota</taxon>
        <taxon>Actinomycetes</taxon>
        <taxon>Kitasatosporales</taxon>
        <taxon>Streptomycetaceae</taxon>
        <taxon>Streptomyces</taxon>
    </lineage>
</organism>
<dbReference type="InterPro" id="IPR006311">
    <property type="entry name" value="TAT_signal"/>
</dbReference>
<dbReference type="Proteomes" id="UP000621266">
    <property type="component" value="Unassembled WGS sequence"/>
</dbReference>
<evidence type="ECO:0000259" key="3">
    <source>
        <dbReference type="Pfam" id="PF01551"/>
    </source>
</evidence>
<sequence length="224" mass="22997">MSKHAQILASMSPLHRRAALAAAGLGATAVLGTGAALAQDDAPADTAKSTGTTQSAEAKAGTKAAAKADAEERAGDKGAADRSKRDKPTAASWTKPVDDYTKGSDFGIGGDRWANKHSGQDFVVPTGTSVKAAHTGTVVTAGWGGSYGNNVVIKHGDNTYTQYAHLSKLGVQPGDQLKTGEEIGKSGSTGNSTGPHLHFETRTTPEYGSGVEPVHFLKERGVTL</sequence>
<dbReference type="InterPro" id="IPR050570">
    <property type="entry name" value="Cell_wall_metabolism_enzyme"/>
</dbReference>
<dbReference type="PANTHER" id="PTHR21666">
    <property type="entry name" value="PEPTIDASE-RELATED"/>
    <property type="match status" value="1"/>
</dbReference>
<dbReference type="InterPro" id="IPR011055">
    <property type="entry name" value="Dup_hybrid_motif"/>
</dbReference>
<evidence type="ECO:0000256" key="2">
    <source>
        <dbReference type="SAM" id="SignalP"/>
    </source>
</evidence>
<evidence type="ECO:0000313" key="4">
    <source>
        <dbReference type="EMBL" id="KAF4407101.1"/>
    </source>
</evidence>
<dbReference type="RefSeq" id="WP_098755223.1">
    <property type="nucleotide sequence ID" value="NZ_WHPN01000332.1"/>
</dbReference>
<protein>
    <submittedName>
        <fullName evidence="4">M23 family metallopeptidase</fullName>
    </submittedName>
</protein>
<dbReference type="Gene3D" id="2.70.70.10">
    <property type="entry name" value="Glucose Permease (Domain IIA)"/>
    <property type="match status" value="1"/>
</dbReference>
<feature type="compositionally biased region" description="Basic and acidic residues" evidence="1">
    <location>
        <begin position="66"/>
        <end position="88"/>
    </location>
</feature>
<evidence type="ECO:0000256" key="1">
    <source>
        <dbReference type="SAM" id="MobiDB-lite"/>
    </source>
</evidence>
<feature type="compositionally biased region" description="Low complexity" evidence="1">
    <location>
        <begin position="56"/>
        <end position="65"/>
    </location>
</feature>
<dbReference type="EMBL" id="WHPN01000332">
    <property type="protein sequence ID" value="KAF4407101.1"/>
    <property type="molecule type" value="Genomic_DNA"/>
</dbReference>
<dbReference type="Pfam" id="PF01551">
    <property type="entry name" value="Peptidase_M23"/>
    <property type="match status" value="1"/>
</dbReference>
<dbReference type="PROSITE" id="PS51318">
    <property type="entry name" value="TAT"/>
    <property type="match status" value="1"/>
</dbReference>
<dbReference type="SUPFAM" id="SSF51261">
    <property type="entry name" value="Duplicated hybrid motif"/>
    <property type="match status" value="1"/>
</dbReference>
<feature type="chain" id="PRO_5046812922" evidence="2">
    <location>
        <begin position="39"/>
        <end position="224"/>
    </location>
</feature>